<dbReference type="Proteomes" id="UP000022910">
    <property type="component" value="Unassembled WGS sequence"/>
</dbReference>
<keyword evidence="3 6" id="KW-0812">Transmembrane</keyword>
<dbReference type="PANTHER" id="PTHR13180">
    <property type="entry name" value="SMALL MEMBRANE PROTEIN-RELATED"/>
    <property type="match status" value="1"/>
</dbReference>
<proteinExistence type="inferred from homology"/>
<feature type="transmembrane region" description="Helical" evidence="6">
    <location>
        <begin position="142"/>
        <end position="164"/>
    </location>
</feature>
<evidence type="ECO:0000256" key="3">
    <source>
        <dbReference type="ARBA" id="ARBA00022692"/>
    </source>
</evidence>
<feature type="transmembrane region" description="Helical" evidence="6">
    <location>
        <begin position="106"/>
        <end position="127"/>
    </location>
</feature>
<name>A0A015MG06_RHIIW</name>
<dbReference type="OMA" id="APGIEDW"/>
<organism evidence="7 8">
    <name type="scientific">Rhizophagus irregularis (strain DAOM 197198w)</name>
    <name type="common">Glomus intraradices</name>
    <dbReference type="NCBI Taxonomy" id="1432141"/>
    <lineage>
        <taxon>Eukaryota</taxon>
        <taxon>Fungi</taxon>
        <taxon>Fungi incertae sedis</taxon>
        <taxon>Mucoromycota</taxon>
        <taxon>Glomeromycotina</taxon>
        <taxon>Glomeromycetes</taxon>
        <taxon>Glomerales</taxon>
        <taxon>Glomeraceae</taxon>
        <taxon>Rhizophagus</taxon>
    </lineage>
</organism>
<dbReference type="GO" id="GO:0016020">
    <property type="term" value="C:membrane"/>
    <property type="evidence" value="ECO:0007669"/>
    <property type="project" value="UniProtKB-SubCell"/>
</dbReference>
<evidence type="ECO:0000256" key="5">
    <source>
        <dbReference type="ARBA" id="ARBA00023136"/>
    </source>
</evidence>
<feature type="transmembrane region" description="Helical" evidence="6">
    <location>
        <begin position="35"/>
        <end position="53"/>
    </location>
</feature>
<dbReference type="OrthoDB" id="268928at2759"/>
<comment type="subcellular location">
    <subcellularLocation>
        <location evidence="1">Membrane</location>
        <topology evidence="1">Multi-pass membrane protein</topology>
    </subcellularLocation>
</comment>
<keyword evidence="5 6" id="KW-0472">Membrane</keyword>
<feature type="transmembrane region" description="Helical" evidence="6">
    <location>
        <begin position="68"/>
        <end position="85"/>
    </location>
</feature>
<gene>
    <name evidence="7" type="ORF">RirG_130590</name>
</gene>
<evidence type="ECO:0000256" key="2">
    <source>
        <dbReference type="ARBA" id="ARBA00005335"/>
    </source>
</evidence>
<evidence type="ECO:0000313" key="7">
    <source>
        <dbReference type="EMBL" id="EXX65713.1"/>
    </source>
</evidence>
<evidence type="ECO:0000256" key="1">
    <source>
        <dbReference type="ARBA" id="ARBA00004141"/>
    </source>
</evidence>
<keyword evidence="8" id="KW-1185">Reference proteome</keyword>
<dbReference type="EMBL" id="JEMT01020737">
    <property type="protein sequence ID" value="EXX65713.1"/>
    <property type="molecule type" value="Genomic_DNA"/>
</dbReference>
<reference evidence="7 8" key="1">
    <citation type="submission" date="2014-02" db="EMBL/GenBank/DDBJ databases">
        <title>Single nucleus genome sequencing reveals high similarity among nuclei of an endomycorrhizal fungus.</title>
        <authorList>
            <person name="Lin K."/>
            <person name="Geurts R."/>
            <person name="Zhang Z."/>
            <person name="Limpens E."/>
            <person name="Saunders D.G."/>
            <person name="Mu D."/>
            <person name="Pang E."/>
            <person name="Cao H."/>
            <person name="Cha H."/>
            <person name="Lin T."/>
            <person name="Zhou Q."/>
            <person name="Shang Y."/>
            <person name="Li Y."/>
            <person name="Ivanov S."/>
            <person name="Sharma T."/>
            <person name="Velzen R.V."/>
            <person name="Ruijter N.D."/>
            <person name="Aanen D.K."/>
            <person name="Win J."/>
            <person name="Kamoun S."/>
            <person name="Bisseling T."/>
            <person name="Huang S."/>
        </authorList>
    </citation>
    <scope>NUCLEOTIDE SEQUENCE [LARGE SCALE GENOMIC DNA]</scope>
    <source>
        <strain evidence="8">DAOM197198w</strain>
    </source>
</reference>
<comment type="similarity">
    <text evidence="2">Belongs to the UPF0220 family.</text>
</comment>
<dbReference type="HOGENOM" id="CLU_096876_0_1_1"/>
<dbReference type="InterPro" id="IPR007919">
    <property type="entry name" value="UPF0220"/>
</dbReference>
<sequence length="177" mass="20214">MIHRLLVSSSTPSNLSPVSEFDNGRICYRLPQTKLIAVYLSGGLFAIGWWAFIDALVYNRVNVTIEEVITGIITTLGMIIVALIDKSIFSGEFYIFPRRMLWRARLYLFFGFTLLVGGLIGSVFYFVYKYLINHYYTSDNEYYFGVAVVVQNGCILMSSLILLIGQYSNNEAKYDFL</sequence>
<protein>
    <submittedName>
        <fullName evidence="7">Uncharacterized protein</fullName>
    </submittedName>
</protein>
<evidence type="ECO:0000256" key="6">
    <source>
        <dbReference type="SAM" id="Phobius"/>
    </source>
</evidence>
<dbReference type="AlphaFoldDB" id="A0A015MG06"/>
<evidence type="ECO:0000256" key="4">
    <source>
        <dbReference type="ARBA" id="ARBA00022989"/>
    </source>
</evidence>
<evidence type="ECO:0000313" key="8">
    <source>
        <dbReference type="Proteomes" id="UP000022910"/>
    </source>
</evidence>
<dbReference type="Pfam" id="PF05255">
    <property type="entry name" value="UPF0220"/>
    <property type="match status" value="1"/>
</dbReference>
<comment type="caution">
    <text evidence="7">The sequence shown here is derived from an EMBL/GenBank/DDBJ whole genome shotgun (WGS) entry which is preliminary data.</text>
</comment>
<accession>A0A015MG06</accession>
<keyword evidence="4 6" id="KW-1133">Transmembrane helix</keyword>
<dbReference type="STRING" id="1432141.A0A015MG06"/>